<comment type="similarity">
    <text evidence="1 3">Belongs to the EXO70 family.</text>
</comment>
<dbReference type="GO" id="GO:0005546">
    <property type="term" value="F:phosphatidylinositol-4,5-bisphosphate binding"/>
    <property type="evidence" value="ECO:0007669"/>
    <property type="project" value="InterPro"/>
</dbReference>
<evidence type="ECO:0000256" key="3">
    <source>
        <dbReference type="RuleBase" id="RU365026"/>
    </source>
</evidence>
<keyword evidence="6" id="KW-1185">Reference proteome</keyword>
<evidence type="ECO:0000259" key="4">
    <source>
        <dbReference type="Pfam" id="PF03081"/>
    </source>
</evidence>
<dbReference type="GO" id="GO:0000145">
    <property type="term" value="C:exocyst"/>
    <property type="evidence" value="ECO:0007669"/>
    <property type="project" value="InterPro"/>
</dbReference>
<dbReference type="GO" id="GO:0015031">
    <property type="term" value="P:protein transport"/>
    <property type="evidence" value="ECO:0007669"/>
    <property type="project" value="UniProtKB-KW"/>
</dbReference>
<comment type="function">
    <text evidence="3">Component of the exocyst complex.</text>
</comment>
<evidence type="ECO:0000313" key="5">
    <source>
        <dbReference type="EMBL" id="KAK1367890.1"/>
    </source>
</evidence>
<dbReference type="InterPro" id="IPR004140">
    <property type="entry name" value="Exo70"/>
</dbReference>
<dbReference type="Gene3D" id="1.20.1280.170">
    <property type="entry name" value="Exocyst complex component Exo70"/>
    <property type="match status" value="1"/>
</dbReference>
<dbReference type="InterPro" id="IPR016159">
    <property type="entry name" value="Cullin_repeat-like_dom_sf"/>
</dbReference>
<dbReference type="GO" id="GO:0006887">
    <property type="term" value="P:exocytosis"/>
    <property type="evidence" value="ECO:0007669"/>
    <property type="project" value="UniProtKB-KW"/>
</dbReference>
<keyword evidence="2 3" id="KW-0813">Transport</keyword>
<dbReference type="PANTHER" id="PTHR12542">
    <property type="entry name" value="EXOCYST COMPLEX PROTEIN EXO70"/>
    <property type="match status" value="1"/>
</dbReference>
<dbReference type="Pfam" id="PF03081">
    <property type="entry name" value="Exo70_C"/>
    <property type="match status" value="1"/>
</dbReference>
<dbReference type="InterPro" id="IPR046364">
    <property type="entry name" value="Exo70_C"/>
</dbReference>
<comment type="caution">
    <text evidence="5">The sequence shown here is derived from an EMBL/GenBank/DDBJ whole genome shotgun (WGS) entry which is preliminary data.</text>
</comment>
<name>A0AAD8MA52_9APIA</name>
<dbReference type="Proteomes" id="UP001237642">
    <property type="component" value="Unassembled WGS sequence"/>
</dbReference>
<dbReference type="PANTHER" id="PTHR12542:SF7">
    <property type="entry name" value="EXOCYST SUBUNIT EXO70 FAMILY PROTEIN"/>
    <property type="match status" value="1"/>
</dbReference>
<protein>
    <recommendedName>
        <fullName evidence="3">Exocyst subunit Exo70 family protein</fullName>
    </recommendedName>
</protein>
<dbReference type="EMBL" id="JAUIZM010000008">
    <property type="protein sequence ID" value="KAK1367890.1"/>
    <property type="molecule type" value="Genomic_DNA"/>
</dbReference>
<reference evidence="5" key="1">
    <citation type="submission" date="2023-02" db="EMBL/GenBank/DDBJ databases">
        <title>Genome of toxic invasive species Heracleum sosnowskyi carries increased number of genes despite the absence of recent whole-genome duplications.</title>
        <authorList>
            <person name="Schelkunov M."/>
            <person name="Shtratnikova V."/>
            <person name="Makarenko M."/>
            <person name="Klepikova A."/>
            <person name="Omelchenko D."/>
            <person name="Novikova G."/>
            <person name="Obukhova E."/>
            <person name="Bogdanov V."/>
            <person name="Penin A."/>
            <person name="Logacheva M."/>
        </authorList>
    </citation>
    <scope>NUCLEOTIDE SEQUENCE</scope>
    <source>
        <strain evidence="5">Hsosn_3</strain>
        <tissue evidence="5">Leaf</tissue>
    </source>
</reference>
<accession>A0AAD8MA52</accession>
<evidence type="ECO:0000313" key="6">
    <source>
        <dbReference type="Proteomes" id="UP001237642"/>
    </source>
</evidence>
<organism evidence="5 6">
    <name type="scientific">Heracleum sosnowskyi</name>
    <dbReference type="NCBI Taxonomy" id="360622"/>
    <lineage>
        <taxon>Eukaryota</taxon>
        <taxon>Viridiplantae</taxon>
        <taxon>Streptophyta</taxon>
        <taxon>Embryophyta</taxon>
        <taxon>Tracheophyta</taxon>
        <taxon>Spermatophyta</taxon>
        <taxon>Magnoliopsida</taxon>
        <taxon>eudicotyledons</taxon>
        <taxon>Gunneridae</taxon>
        <taxon>Pentapetalae</taxon>
        <taxon>asterids</taxon>
        <taxon>campanulids</taxon>
        <taxon>Apiales</taxon>
        <taxon>Apiaceae</taxon>
        <taxon>Apioideae</taxon>
        <taxon>apioid superclade</taxon>
        <taxon>Tordylieae</taxon>
        <taxon>Tordyliinae</taxon>
        <taxon>Heracleum</taxon>
    </lineage>
</organism>
<gene>
    <name evidence="5" type="ORF">POM88_033982</name>
</gene>
<reference evidence="5" key="2">
    <citation type="submission" date="2023-05" db="EMBL/GenBank/DDBJ databases">
        <authorList>
            <person name="Schelkunov M.I."/>
        </authorList>
    </citation>
    <scope>NUCLEOTIDE SEQUENCE</scope>
    <source>
        <strain evidence="5">Hsosn_3</strain>
        <tissue evidence="5">Leaf</tissue>
    </source>
</reference>
<evidence type="ECO:0000256" key="1">
    <source>
        <dbReference type="ARBA" id="ARBA00006756"/>
    </source>
</evidence>
<dbReference type="AlphaFoldDB" id="A0AAD8MA52"/>
<evidence type="ECO:0000256" key="2">
    <source>
        <dbReference type="ARBA" id="ARBA00022448"/>
    </source>
</evidence>
<keyword evidence="3" id="KW-0653">Protein transport</keyword>
<sequence length="617" mass="70765">MKTVLNCEDIKLKHKGMKTVLNREDIKLKRLESAAKLIIKLDSPLQLQQLINHGDRKKFDQYVYAVDKIQQSIKLEMIYGYEAQCARAMKTMQLVFKGILNCSIQTTKSDSLSSTACSSSITSSYGYELQGSNHTDHGELSSEQLYRLQSIVEMLHSTGCLGDCIEVYITSRRSAVDARFLRFCIGEWTTNDLQSLGCEEFAAKIRTWILAAYKCYYRIFPGEKQYYEQIFHKVRAVMYDNCFLAIIKDAAIELNNFAIAVSSIASFQKLFAVLELYKALVVISPKIQNMFHSESFAAISHCARNTTDCLRTLVRNLILCFEDTVLNERLNSPPSKGPIHSLTEYTMNYVASILLYKELLTNIIVSPPTKSLGNQEDDNFLAASNKTPLGLHIIWIMMSLRINLEGKTCFSEDSLLRCIFLMNNVCYITRTIKESPELLEMIGKEYPLRLSRNVWKAAEDYISSILQRVLYCLRDDGLNYKFPFFNGVSKKSLKKRFKTFNATFEEVCMTHSFVLDMQLAGQLDKLMLCKLLPAYNSFLEKYGSHIQCERYKDRYIKYSSEDLQGKIKRNVSRTQSIHNVAAVDSGTSTKDLFTLIEFYSRFYTAKACKHSYPYVPL</sequence>
<feature type="domain" description="Exocyst complex subunit Exo70 C-terminal" evidence="4">
    <location>
        <begin position="207"/>
        <end position="568"/>
    </location>
</feature>
<dbReference type="SUPFAM" id="SSF74788">
    <property type="entry name" value="Cullin repeat-like"/>
    <property type="match status" value="1"/>
</dbReference>
<keyword evidence="3" id="KW-0268">Exocytosis</keyword>
<proteinExistence type="inferred from homology"/>